<dbReference type="Proteomes" id="UP000032352">
    <property type="component" value="Chromosome"/>
</dbReference>
<evidence type="ECO:0000313" key="2">
    <source>
        <dbReference type="EMBL" id="WDE05240.1"/>
    </source>
</evidence>
<proteinExistence type="predicted"/>
<evidence type="ECO:0000256" key="1">
    <source>
        <dbReference type="SAM" id="Coils"/>
    </source>
</evidence>
<feature type="coiled-coil region" evidence="1">
    <location>
        <begin position="78"/>
        <end position="114"/>
    </location>
</feature>
<dbReference type="Gene3D" id="1.25.40.20">
    <property type="entry name" value="Ankyrin repeat-containing domain"/>
    <property type="match status" value="1"/>
</dbReference>
<gene>
    <name evidence="2" type="ORF">SG34_028790</name>
</gene>
<dbReference type="AlphaFoldDB" id="A0AAE9Z374"/>
<dbReference type="RefSeq" id="WP_044840959.1">
    <property type="nucleotide sequence ID" value="NZ_CP059733.1"/>
</dbReference>
<accession>A0AAE9Z374</accession>
<dbReference type="SUPFAM" id="SSF48403">
    <property type="entry name" value="Ankyrin repeat"/>
    <property type="match status" value="1"/>
</dbReference>
<protein>
    <recommendedName>
        <fullName evidence="4">Ankyrin</fullName>
    </recommendedName>
</protein>
<keyword evidence="1" id="KW-0175">Coiled coil</keyword>
<reference evidence="2 3" key="2">
    <citation type="journal article" date="2022" name="Mar. Drugs">
        <title>Bioassay-Guided Fractionation Leads to the Detection of Cholic Acid Generated by the Rare Thalassomonas sp.</title>
        <authorList>
            <person name="Pheiffer F."/>
            <person name="Schneider Y.K."/>
            <person name="Hansen E.H."/>
            <person name="Andersen J.H."/>
            <person name="Isaksson J."/>
            <person name="Busche T."/>
            <person name="R C."/>
            <person name="Kalinowski J."/>
            <person name="Zyl L.V."/>
            <person name="Trindade M."/>
        </authorList>
    </citation>
    <scope>NUCLEOTIDE SEQUENCE [LARGE SCALE GENOMIC DNA]</scope>
    <source>
        <strain evidence="2 3">XOM25</strain>
    </source>
</reference>
<evidence type="ECO:0008006" key="4">
    <source>
        <dbReference type="Google" id="ProtNLM"/>
    </source>
</evidence>
<sequence>MKKFLIFIVIASVVLLIFYNTKSFKSDDSVENKYDFQQVVDLPNESVEIRKQDNLIKNDADIVVMSSGQFSSESDFNIEQKELYLKRLKDELKKQALENRKQVTEQSLSADEMEKMTAQMTGLFKTAANHEWDNFVETITPLEDIDPKVLDLALLQAITNNAPFEIIEQLLNKGAQFSPGIIHSLALKNNVKLTKRLLPLGLNLHEIDHLGRNAVSYTLMAFQSREMFNFLLTHGVSVKPSRYGPDPLDASLKYSVKNDAVYYVQKLIGYGAPIEKSHYQLVDQIKHNNVLVYNQLKEIVPELF</sequence>
<organism evidence="2 3">
    <name type="scientific">Thalassomonas viridans</name>
    <dbReference type="NCBI Taxonomy" id="137584"/>
    <lineage>
        <taxon>Bacteria</taxon>
        <taxon>Pseudomonadati</taxon>
        <taxon>Pseudomonadota</taxon>
        <taxon>Gammaproteobacteria</taxon>
        <taxon>Alteromonadales</taxon>
        <taxon>Colwelliaceae</taxon>
        <taxon>Thalassomonas</taxon>
    </lineage>
</organism>
<reference evidence="2 3" key="1">
    <citation type="journal article" date="2015" name="Genome Announc.">
        <title>Draft Genome Sequences of Marine Isolates of Thalassomonas viridans and Thalassomonas actiniarum.</title>
        <authorList>
            <person name="Olonade I."/>
            <person name="van Zyl L.J."/>
            <person name="Trindade M."/>
        </authorList>
    </citation>
    <scope>NUCLEOTIDE SEQUENCE [LARGE SCALE GENOMIC DNA]</scope>
    <source>
        <strain evidence="2 3">XOM25</strain>
    </source>
</reference>
<dbReference type="KEGG" id="tvd:SG34_028790"/>
<dbReference type="EMBL" id="CP059733">
    <property type="protein sequence ID" value="WDE05240.1"/>
    <property type="molecule type" value="Genomic_DNA"/>
</dbReference>
<evidence type="ECO:0000313" key="3">
    <source>
        <dbReference type="Proteomes" id="UP000032352"/>
    </source>
</evidence>
<keyword evidence="3" id="KW-1185">Reference proteome</keyword>
<name>A0AAE9Z374_9GAMM</name>
<dbReference type="InterPro" id="IPR036770">
    <property type="entry name" value="Ankyrin_rpt-contain_sf"/>
</dbReference>